<dbReference type="InterPro" id="IPR000182">
    <property type="entry name" value="GNAT_dom"/>
</dbReference>
<proteinExistence type="predicted"/>
<name>A0A7G5BVN8_9BACL</name>
<reference evidence="2 3" key="1">
    <citation type="submission" date="2019-07" db="EMBL/GenBank/DDBJ databases">
        <authorList>
            <person name="Kim J.K."/>
            <person name="Cheong H.-M."/>
            <person name="Choi Y."/>
            <person name="Hwang K.J."/>
            <person name="Lee S."/>
            <person name="Choi C."/>
        </authorList>
    </citation>
    <scope>NUCLEOTIDE SEQUENCE [LARGE SCALE GENOMIC DNA]</scope>
    <source>
        <strain evidence="2 3">KS 22</strain>
    </source>
</reference>
<dbReference type="GO" id="GO:0016747">
    <property type="term" value="F:acyltransferase activity, transferring groups other than amino-acyl groups"/>
    <property type="evidence" value="ECO:0007669"/>
    <property type="project" value="InterPro"/>
</dbReference>
<evidence type="ECO:0000313" key="2">
    <source>
        <dbReference type="EMBL" id="QMV41022.1"/>
    </source>
</evidence>
<dbReference type="Proteomes" id="UP000515679">
    <property type="component" value="Chromosome"/>
</dbReference>
<dbReference type="Gene3D" id="3.40.630.30">
    <property type="match status" value="1"/>
</dbReference>
<keyword evidence="2" id="KW-0808">Transferase</keyword>
<organism evidence="2 3">
    <name type="scientific">Cohnella cholangitidis</name>
    <dbReference type="NCBI Taxonomy" id="2598458"/>
    <lineage>
        <taxon>Bacteria</taxon>
        <taxon>Bacillati</taxon>
        <taxon>Bacillota</taxon>
        <taxon>Bacilli</taxon>
        <taxon>Bacillales</taxon>
        <taxon>Paenibacillaceae</taxon>
        <taxon>Cohnella</taxon>
    </lineage>
</organism>
<dbReference type="EMBL" id="CP041969">
    <property type="protein sequence ID" value="QMV41022.1"/>
    <property type="molecule type" value="Genomic_DNA"/>
</dbReference>
<dbReference type="SUPFAM" id="SSF55729">
    <property type="entry name" value="Acyl-CoA N-acyltransferases (Nat)"/>
    <property type="match status" value="1"/>
</dbReference>
<accession>A0A7G5BVN8</accession>
<keyword evidence="3" id="KW-1185">Reference proteome</keyword>
<gene>
    <name evidence="2" type="ORF">FPL14_07330</name>
</gene>
<feature type="domain" description="N-acetyltransferase" evidence="1">
    <location>
        <begin position="12"/>
        <end position="160"/>
    </location>
</feature>
<dbReference type="CDD" id="cd04301">
    <property type="entry name" value="NAT_SF"/>
    <property type="match status" value="1"/>
</dbReference>
<dbReference type="Pfam" id="PF00583">
    <property type="entry name" value="Acetyltransf_1"/>
    <property type="match status" value="1"/>
</dbReference>
<dbReference type="AlphaFoldDB" id="A0A7G5BVN8"/>
<evidence type="ECO:0000313" key="3">
    <source>
        <dbReference type="Proteomes" id="UP000515679"/>
    </source>
</evidence>
<protein>
    <submittedName>
        <fullName evidence="2">GNAT family N-acetyltransferase</fullName>
    </submittedName>
</protein>
<dbReference type="InterPro" id="IPR016181">
    <property type="entry name" value="Acyl_CoA_acyltransferase"/>
</dbReference>
<sequence length="169" mass="19299">MLRKVGYRMGIVGIEIQRREEAEEVWELQHPAYRVEAALIGVPDLPPLQDTIQSLQACGETFIGYRNEEGDLVGAVAYERIRSSEYTISRMMVHPDFMRQGIGTLLLRHLLTTEKLKFCVWSVTAEIRNLPAIALYERFGFARRMTFSPIEGIEMVKLIRLPSGETTPT</sequence>
<evidence type="ECO:0000259" key="1">
    <source>
        <dbReference type="PROSITE" id="PS51186"/>
    </source>
</evidence>
<dbReference type="PROSITE" id="PS51186">
    <property type="entry name" value="GNAT"/>
    <property type="match status" value="1"/>
</dbReference>
<dbReference type="KEGG" id="cchl:FPL14_07330"/>